<dbReference type="RefSeq" id="WP_184423969.1">
    <property type="nucleotide sequence ID" value="NZ_AP027362.1"/>
</dbReference>
<dbReference type="Proteomes" id="UP000537141">
    <property type="component" value="Unassembled WGS sequence"/>
</dbReference>
<keyword evidence="2" id="KW-0378">Hydrolase</keyword>
<organism evidence="2 3">
    <name type="scientific">Thalassotalea piscium</name>
    <dbReference type="NCBI Taxonomy" id="1230533"/>
    <lineage>
        <taxon>Bacteria</taxon>
        <taxon>Pseudomonadati</taxon>
        <taxon>Pseudomonadota</taxon>
        <taxon>Gammaproteobacteria</taxon>
        <taxon>Alteromonadales</taxon>
        <taxon>Colwelliaceae</taxon>
        <taxon>Thalassotalea</taxon>
    </lineage>
</organism>
<dbReference type="PANTHER" id="PTHR34385">
    <property type="entry name" value="D-ALANYL-D-ALANINE CARBOXYPEPTIDASE"/>
    <property type="match status" value="1"/>
</dbReference>
<dbReference type="GO" id="GO:0006508">
    <property type="term" value="P:proteolysis"/>
    <property type="evidence" value="ECO:0007669"/>
    <property type="project" value="InterPro"/>
</dbReference>
<gene>
    <name evidence="2" type="ORF">HNQ55_001680</name>
</gene>
<dbReference type="InterPro" id="IPR003709">
    <property type="entry name" value="VanY-like_core_dom"/>
</dbReference>
<comment type="caution">
    <text evidence="2">The sequence shown here is derived from an EMBL/GenBank/DDBJ whole genome shotgun (WGS) entry which is preliminary data.</text>
</comment>
<evidence type="ECO:0000313" key="3">
    <source>
        <dbReference type="Proteomes" id="UP000537141"/>
    </source>
</evidence>
<sequence length="236" mass="27058">MKNSKVNLNQYSSCQALGKSDNHLTWLPTNLALHHSVVEPWNTMVNHAKKSGLELTIASSYRSFERQLSIWNRKFTGELAVRNKHNDLIEIQHLNDTDKVMAILTFSALPGASRHHWGTDIDIYASNLLPDKHALQLEPWEYQAQGYFYKLSLWLAKNADQFGFFFPYAHDQGGVAIEPWHISYKPIAQHYQDQLTLPLLSQTLKLSNIEGKAAILANLPIIFEQYITNINEEHYG</sequence>
<dbReference type="GO" id="GO:0004180">
    <property type="term" value="F:carboxypeptidase activity"/>
    <property type="evidence" value="ECO:0007669"/>
    <property type="project" value="UniProtKB-KW"/>
</dbReference>
<proteinExistence type="predicted"/>
<dbReference type="SUPFAM" id="SSF55166">
    <property type="entry name" value="Hedgehog/DD-peptidase"/>
    <property type="match status" value="1"/>
</dbReference>
<accession>A0A7X0NGZ4</accession>
<dbReference type="Gene3D" id="3.30.1380.10">
    <property type="match status" value="1"/>
</dbReference>
<keyword evidence="3" id="KW-1185">Reference proteome</keyword>
<feature type="domain" description="D-alanyl-D-alanine carboxypeptidase-like core" evidence="1">
    <location>
        <begin position="32"/>
        <end position="186"/>
    </location>
</feature>
<keyword evidence="2" id="KW-0121">Carboxypeptidase</keyword>
<name>A0A7X0NGZ4_9GAMM</name>
<dbReference type="AlphaFoldDB" id="A0A7X0NGZ4"/>
<dbReference type="InterPro" id="IPR052179">
    <property type="entry name" value="DD-CPase-like"/>
</dbReference>
<dbReference type="CDD" id="cd14847">
    <property type="entry name" value="DD-carboxypeptidase_like"/>
    <property type="match status" value="1"/>
</dbReference>
<dbReference type="EMBL" id="JACHHU010000011">
    <property type="protein sequence ID" value="MBB6543173.1"/>
    <property type="molecule type" value="Genomic_DNA"/>
</dbReference>
<keyword evidence="2" id="KW-0645">Protease</keyword>
<dbReference type="InterPro" id="IPR009045">
    <property type="entry name" value="Zn_M74/Hedgehog-like"/>
</dbReference>
<dbReference type="Pfam" id="PF02557">
    <property type="entry name" value="VanY"/>
    <property type="match status" value="1"/>
</dbReference>
<dbReference type="PANTHER" id="PTHR34385:SF1">
    <property type="entry name" value="PEPTIDOGLYCAN L-ALANYL-D-GLUTAMATE ENDOPEPTIDASE CWLK"/>
    <property type="match status" value="1"/>
</dbReference>
<reference evidence="2 3" key="1">
    <citation type="submission" date="2020-08" db="EMBL/GenBank/DDBJ databases">
        <title>Genomic Encyclopedia of Type Strains, Phase IV (KMG-IV): sequencing the most valuable type-strain genomes for metagenomic binning, comparative biology and taxonomic classification.</title>
        <authorList>
            <person name="Goeker M."/>
        </authorList>
    </citation>
    <scope>NUCLEOTIDE SEQUENCE [LARGE SCALE GENOMIC DNA]</scope>
    <source>
        <strain evidence="2 3">DSM 26287</strain>
    </source>
</reference>
<evidence type="ECO:0000259" key="1">
    <source>
        <dbReference type="Pfam" id="PF02557"/>
    </source>
</evidence>
<protein>
    <submittedName>
        <fullName evidence="2">LAS superfamily LD-carboxypeptidase LdcB</fullName>
    </submittedName>
</protein>
<evidence type="ECO:0000313" key="2">
    <source>
        <dbReference type="EMBL" id="MBB6543173.1"/>
    </source>
</evidence>